<dbReference type="Proteomes" id="UP000662637">
    <property type="component" value="Unassembled WGS sequence"/>
</dbReference>
<reference evidence="3 4" key="1">
    <citation type="submission" date="2019-04" db="EMBL/GenBank/DDBJ databases">
        <authorList>
            <person name="Alioto T."/>
            <person name="Alioto T."/>
        </authorList>
    </citation>
    <scope>NUCLEOTIDE SEQUENCE [LARGE SCALE GENOMIC DNA]</scope>
</reference>
<organism evidence="3 4">
    <name type="scientific">Marmota monax</name>
    <name type="common">Woodchuck</name>
    <dbReference type="NCBI Taxonomy" id="9995"/>
    <lineage>
        <taxon>Eukaryota</taxon>
        <taxon>Metazoa</taxon>
        <taxon>Chordata</taxon>
        <taxon>Craniata</taxon>
        <taxon>Vertebrata</taxon>
        <taxon>Euteleostomi</taxon>
        <taxon>Mammalia</taxon>
        <taxon>Eutheria</taxon>
        <taxon>Euarchontoglires</taxon>
        <taxon>Glires</taxon>
        <taxon>Rodentia</taxon>
        <taxon>Sciuromorpha</taxon>
        <taxon>Sciuridae</taxon>
        <taxon>Xerinae</taxon>
        <taxon>Marmotini</taxon>
        <taxon>Marmota</taxon>
    </lineage>
</organism>
<evidence type="ECO:0000313" key="3">
    <source>
        <dbReference type="EMBL" id="VTJ72778.1"/>
    </source>
</evidence>
<dbReference type="Proteomes" id="UP000335636">
    <property type="component" value="Unassembled WGS sequence"/>
</dbReference>
<sequence>MQRSAFLEQPWDNPSEHWKNSSQKKAPKSDCLSALQKHPALTFFLHTEETYRTTAGPCIMTPLSTKEAGCVANQFNRE</sequence>
<evidence type="ECO:0000313" key="2">
    <source>
        <dbReference type="EMBL" id="KAF7464492.1"/>
    </source>
</evidence>
<evidence type="ECO:0000256" key="1">
    <source>
        <dbReference type="SAM" id="MobiDB-lite"/>
    </source>
</evidence>
<evidence type="ECO:0000313" key="4">
    <source>
        <dbReference type="Proteomes" id="UP000335636"/>
    </source>
</evidence>
<reference evidence="2" key="2">
    <citation type="submission" date="2020-08" db="EMBL/GenBank/DDBJ databases">
        <authorList>
            <person name="Shumante A."/>
            <person name="Zimin A.V."/>
            <person name="Puiu D."/>
            <person name="Salzberg S.L."/>
        </authorList>
    </citation>
    <scope>NUCLEOTIDE SEQUENCE</scope>
    <source>
        <strain evidence="2">WC2-LM</strain>
        <tissue evidence="2">Liver</tissue>
    </source>
</reference>
<proteinExistence type="predicted"/>
<dbReference type="AlphaFoldDB" id="A0A5E4BT29"/>
<feature type="region of interest" description="Disordered" evidence="1">
    <location>
        <begin position="1"/>
        <end position="31"/>
    </location>
</feature>
<dbReference type="EMBL" id="WJEC01008022">
    <property type="protein sequence ID" value="KAF7464492.1"/>
    <property type="molecule type" value="Genomic_DNA"/>
</dbReference>
<name>A0A5E4BT29_MARMO</name>
<dbReference type="EMBL" id="CABDUW010000641">
    <property type="protein sequence ID" value="VTJ72778.1"/>
    <property type="molecule type" value="Genomic_DNA"/>
</dbReference>
<keyword evidence="4" id="KW-1185">Reference proteome</keyword>
<protein>
    <submittedName>
        <fullName evidence="3">Uncharacterized protein</fullName>
    </submittedName>
</protein>
<gene>
    <name evidence="2" type="ORF">GHT09_006533</name>
    <name evidence="3" type="ORF">MONAX_5E044918</name>
</gene>
<accession>A0A5E4BT29</accession>